<dbReference type="EMBL" id="KV442038">
    <property type="protein sequence ID" value="OAQ29890.1"/>
    <property type="molecule type" value="Genomic_DNA"/>
</dbReference>
<feature type="transmembrane region" description="Helical" evidence="1">
    <location>
        <begin position="90"/>
        <end position="110"/>
    </location>
</feature>
<name>A0A197JXD5_9FUNG</name>
<evidence type="ECO:0000313" key="3">
    <source>
        <dbReference type="Proteomes" id="UP000078512"/>
    </source>
</evidence>
<feature type="transmembrane region" description="Helical" evidence="1">
    <location>
        <begin position="20"/>
        <end position="42"/>
    </location>
</feature>
<keyword evidence="3" id="KW-1185">Reference proteome</keyword>
<gene>
    <name evidence="2" type="ORF">K457DRAFT_18741</name>
</gene>
<keyword evidence="1" id="KW-0472">Membrane</keyword>
<reference evidence="2 3" key="1">
    <citation type="submission" date="2016-05" db="EMBL/GenBank/DDBJ databases">
        <title>Genome sequencing reveals origins of a unique bacterial endosymbiosis in the earliest lineages of terrestrial Fungi.</title>
        <authorList>
            <consortium name="DOE Joint Genome Institute"/>
            <person name="Uehling J."/>
            <person name="Gryganskyi A."/>
            <person name="Hameed K."/>
            <person name="Tschaplinski T."/>
            <person name="Misztal P."/>
            <person name="Wu S."/>
            <person name="Desiro A."/>
            <person name="Vande Pol N."/>
            <person name="Du Z.-Y."/>
            <person name="Zienkiewicz A."/>
            <person name="Zienkiewicz K."/>
            <person name="Morin E."/>
            <person name="Tisserant E."/>
            <person name="Splivallo R."/>
            <person name="Hainaut M."/>
            <person name="Henrissat B."/>
            <person name="Ohm R."/>
            <person name="Kuo A."/>
            <person name="Yan J."/>
            <person name="Lipzen A."/>
            <person name="Nolan M."/>
            <person name="Labutti K."/>
            <person name="Barry K."/>
            <person name="Goldstein A."/>
            <person name="Labbe J."/>
            <person name="Schadt C."/>
            <person name="Tuskan G."/>
            <person name="Grigoriev I."/>
            <person name="Martin F."/>
            <person name="Vilgalys R."/>
            <person name="Bonito G."/>
        </authorList>
    </citation>
    <scope>NUCLEOTIDE SEQUENCE [LARGE SCALE GENOMIC DNA]</scope>
    <source>
        <strain evidence="2 3">AG-77</strain>
    </source>
</reference>
<accession>A0A197JXD5</accession>
<feature type="transmembrane region" description="Helical" evidence="1">
    <location>
        <begin position="54"/>
        <end position="78"/>
    </location>
</feature>
<protein>
    <submittedName>
        <fullName evidence="2">Uncharacterized protein</fullName>
    </submittedName>
</protein>
<sequence length="136" mass="15487">MNQERLGAKETNPDDAAYWYWEAVMLGTLGIYLVTGCLHVYLSWNEREEGLNKHLSLTFLNLTPIYLIVVIVLVLHLFEEELSTSFRNLLSAVYVGTMIGLILNFVIADLKIIKSLILKPKDNNTVQGERSHLLPQ</sequence>
<dbReference type="AlphaFoldDB" id="A0A197JXD5"/>
<evidence type="ECO:0000313" key="2">
    <source>
        <dbReference type="EMBL" id="OAQ29890.1"/>
    </source>
</evidence>
<keyword evidence="1" id="KW-1133">Transmembrane helix</keyword>
<evidence type="ECO:0000256" key="1">
    <source>
        <dbReference type="SAM" id="Phobius"/>
    </source>
</evidence>
<dbReference type="Proteomes" id="UP000078512">
    <property type="component" value="Unassembled WGS sequence"/>
</dbReference>
<keyword evidence="1" id="KW-0812">Transmembrane</keyword>
<proteinExistence type="predicted"/>
<organism evidence="2 3">
    <name type="scientific">Linnemannia elongata AG-77</name>
    <dbReference type="NCBI Taxonomy" id="1314771"/>
    <lineage>
        <taxon>Eukaryota</taxon>
        <taxon>Fungi</taxon>
        <taxon>Fungi incertae sedis</taxon>
        <taxon>Mucoromycota</taxon>
        <taxon>Mortierellomycotina</taxon>
        <taxon>Mortierellomycetes</taxon>
        <taxon>Mortierellales</taxon>
        <taxon>Mortierellaceae</taxon>
        <taxon>Linnemannia</taxon>
    </lineage>
</organism>